<dbReference type="Proteomes" id="UP001071230">
    <property type="component" value="Unassembled WGS sequence"/>
</dbReference>
<keyword evidence="1 2" id="KW-0535">Nitrogen fixation</keyword>
<evidence type="ECO:0000259" key="4">
    <source>
        <dbReference type="Pfam" id="PF00148"/>
    </source>
</evidence>
<dbReference type="PANTHER" id="PTHR33712:SF7">
    <property type="entry name" value="LIGHT-INDEPENDENT PROTOCHLOROPHYLLIDE REDUCTASE SUBUNIT B"/>
    <property type="match status" value="1"/>
</dbReference>
<dbReference type="RefSeq" id="WP_240985726.1">
    <property type="nucleotide sequence ID" value="NZ_CDGJ01000081.1"/>
</dbReference>
<dbReference type="GO" id="GO:0016163">
    <property type="term" value="F:nitrogenase activity"/>
    <property type="evidence" value="ECO:0007669"/>
    <property type="project" value="UniProtKB-EC"/>
</dbReference>
<accession>A0A8S0WQ24</accession>
<organism evidence="5">
    <name type="scientific">Acididesulfobacillus acetoxydans</name>
    <dbReference type="NCBI Taxonomy" id="1561005"/>
    <lineage>
        <taxon>Bacteria</taxon>
        <taxon>Bacillati</taxon>
        <taxon>Bacillota</taxon>
        <taxon>Clostridia</taxon>
        <taxon>Eubacteriales</taxon>
        <taxon>Peptococcaceae</taxon>
        <taxon>Acididesulfobacillus</taxon>
    </lineage>
</organism>
<evidence type="ECO:0000313" key="6">
    <source>
        <dbReference type="EMBL" id="CEJ08421.1"/>
    </source>
</evidence>
<dbReference type="SUPFAM" id="SSF53807">
    <property type="entry name" value="Helical backbone' metal receptor"/>
    <property type="match status" value="1"/>
</dbReference>
<protein>
    <submittedName>
        <fullName evidence="5 6">Nitrogenase</fullName>
        <ecNumber evidence="5">1.18.6.1</ecNumber>
    </submittedName>
</protein>
<feature type="region of interest" description="Disordered" evidence="3">
    <location>
        <begin position="178"/>
        <end position="197"/>
    </location>
</feature>
<dbReference type="Pfam" id="PF00148">
    <property type="entry name" value="Oxidored_nitro"/>
    <property type="match status" value="1"/>
</dbReference>
<keyword evidence="7" id="KW-1185">Reference proteome</keyword>
<dbReference type="EC" id="1.18.6.1" evidence="5"/>
<sequence length="525" mass="57369">MSYEAQRHLECHPEYRPESHPRGERTERHYQGNPQKNSPSLGATLAFLGMNGMLALLHGSQGCSTFIRLQLSRHFKEPIPLNSTAMTEENLVFGGWEQLQKGITQAVEKFHPEIVGVMSSGLSETMGEDMAAALRTWRRDRPELAGVPVVTVSTPDYIGSMQEGYRLAVTALLASLRPKEPEKGTGTERVETESPASELVQLKLNEPTPEIRDQGCRKSEIRGQSKCTFRSEPGNQSECTLTSAFSRKTALVPDVILLPGCHLTPADVEELKETVSLFGLQPLVLPDLSTSLDGHLESEPSAVVQGGTTLSHLKRLPQAVAVFSFGLSLVQPGDYLRDTYGVPHYPIPSLTGLEATDRFLLALASFSGQPVPEPLLRQRSRLLDTMADYHDRLAGLRVALALESDLLYSLSLALAETGAEISLALAATPEGRKNFPATIPFRVGDLEDLEDLDNLGELAHPATPGKSFNLIIANSNGRQAAKILQCPHLRAGLPVFDRAGYPQKLWTGYRGSQNFLFDVLNTMSG</sequence>
<keyword evidence="5" id="KW-0560">Oxidoreductase</keyword>
<comment type="similarity">
    <text evidence="2">Belongs to the NifD/NifK/NifE/NifN family.</text>
</comment>
<dbReference type="Gene3D" id="3.40.50.1980">
    <property type="entry name" value="Nitrogenase molybdenum iron protein domain"/>
    <property type="match status" value="3"/>
</dbReference>
<evidence type="ECO:0000256" key="2">
    <source>
        <dbReference type="RuleBase" id="RU004021"/>
    </source>
</evidence>
<dbReference type="AlphaFoldDB" id="A0A8S0WQ24"/>
<feature type="compositionally biased region" description="Basic and acidic residues" evidence="3">
    <location>
        <begin position="178"/>
        <end position="192"/>
    </location>
</feature>
<dbReference type="PROSITE" id="PS00699">
    <property type="entry name" value="NITROGENASE_1_1"/>
    <property type="match status" value="1"/>
</dbReference>
<reference evidence="6" key="1">
    <citation type="submission" date="2014-11" db="EMBL/GenBank/DDBJ databases">
        <authorList>
            <person name="Hornung B.V."/>
        </authorList>
    </citation>
    <scope>NUCLEOTIDE SEQUENCE</scope>
    <source>
        <strain evidence="6">INE</strain>
    </source>
</reference>
<name>A0A8S0WQ24_9FIRM</name>
<reference evidence="5" key="2">
    <citation type="submission" date="2020-01" db="EMBL/GenBank/DDBJ databases">
        <authorList>
            <person name="Hornung B."/>
        </authorList>
    </citation>
    <scope>NUCLEOTIDE SEQUENCE</scope>
    <source>
        <strain evidence="5">PacBioINE</strain>
    </source>
</reference>
<dbReference type="EMBL" id="CDGJ01000081">
    <property type="protein sequence ID" value="CEJ08421.1"/>
    <property type="molecule type" value="Genomic_DNA"/>
</dbReference>
<dbReference type="InterPro" id="IPR050152">
    <property type="entry name" value="ChlB/BchB/BchZ"/>
</dbReference>
<feature type="compositionally biased region" description="Basic and acidic residues" evidence="3">
    <location>
        <begin position="1"/>
        <end position="30"/>
    </location>
</feature>
<dbReference type="Proteomes" id="UP000836597">
    <property type="component" value="Chromosome"/>
</dbReference>
<evidence type="ECO:0000313" key="7">
    <source>
        <dbReference type="Proteomes" id="UP001071230"/>
    </source>
</evidence>
<evidence type="ECO:0000256" key="3">
    <source>
        <dbReference type="SAM" id="MobiDB-lite"/>
    </source>
</evidence>
<feature type="region of interest" description="Disordered" evidence="3">
    <location>
        <begin position="1"/>
        <end position="38"/>
    </location>
</feature>
<dbReference type="InterPro" id="IPR000510">
    <property type="entry name" value="Nase/OxRdtase_comp1"/>
</dbReference>
<dbReference type="PANTHER" id="PTHR33712">
    <property type="entry name" value="LIGHT-INDEPENDENT PROTOCHLOROPHYLLIDE REDUCTASE SUBUNIT B"/>
    <property type="match status" value="1"/>
</dbReference>
<evidence type="ECO:0000256" key="1">
    <source>
        <dbReference type="ARBA" id="ARBA00023231"/>
    </source>
</evidence>
<evidence type="ECO:0000313" key="5">
    <source>
        <dbReference type="EMBL" id="CAA7602344.1"/>
    </source>
</evidence>
<dbReference type="EMBL" id="LR746496">
    <property type="protein sequence ID" value="CAA7602344.1"/>
    <property type="molecule type" value="Genomic_DNA"/>
</dbReference>
<dbReference type="KEGG" id="aacx:DEACI_3018"/>
<gene>
    <name evidence="6" type="ORF">DEACI_2897</name>
    <name evidence="5" type="ORF">DEACI_3018</name>
</gene>
<dbReference type="InterPro" id="IPR000318">
    <property type="entry name" value="Nase_comp1_CS"/>
</dbReference>
<proteinExistence type="inferred from homology"/>
<feature type="domain" description="Nitrogenase/oxidoreductase component 1" evidence="4">
    <location>
        <begin position="39"/>
        <end position="523"/>
    </location>
</feature>